<sequence length="117" mass="12078">MDMRTMAAHAAALAVAGLVAGCAATPVAADRPVTNDGSPQDREVAFTCSNGPDLSVRFFPAQGVAVLVRGGQTTELQQEPSGSGFVYASRTTTIRGKGDDLTVEIGRMAPLQCKAKP</sequence>
<feature type="chain" id="PRO_5020978497" evidence="5">
    <location>
        <begin position="29"/>
        <end position="117"/>
    </location>
</feature>
<evidence type="ECO:0000256" key="3">
    <source>
        <dbReference type="ARBA" id="ARBA00023139"/>
    </source>
</evidence>
<evidence type="ECO:0000313" key="8">
    <source>
        <dbReference type="Proteomes" id="UP000295414"/>
    </source>
</evidence>
<accession>A0A4R3MY82</accession>
<keyword evidence="2" id="KW-0472">Membrane</keyword>
<organism evidence="7 8">
    <name type="scientific">Thermomonas haemolytica</name>
    <dbReference type="NCBI Taxonomy" id="141949"/>
    <lineage>
        <taxon>Bacteria</taxon>
        <taxon>Pseudomonadati</taxon>
        <taxon>Pseudomonadota</taxon>
        <taxon>Gammaproteobacteria</taxon>
        <taxon>Lysobacterales</taxon>
        <taxon>Lysobacteraceae</taxon>
        <taxon>Thermomonas</taxon>
    </lineage>
</organism>
<evidence type="ECO:0000256" key="1">
    <source>
        <dbReference type="ARBA" id="ARBA00022729"/>
    </source>
</evidence>
<keyword evidence="8" id="KW-1185">Reference proteome</keyword>
<dbReference type="InterPro" id="IPR036328">
    <property type="entry name" value="MliC_sf"/>
</dbReference>
<dbReference type="Gene3D" id="2.40.128.200">
    <property type="match status" value="1"/>
</dbReference>
<keyword evidence="1 5" id="KW-0732">Signal</keyword>
<evidence type="ECO:0000313" key="7">
    <source>
        <dbReference type="EMBL" id="TCT20546.1"/>
    </source>
</evidence>
<protein>
    <submittedName>
        <fullName evidence="7">Membrane-bound inhibitor of C-type lysozyme</fullName>
    </submittedName>
</protein>
<reference evidence="7 8" key="1">
    <citation type="submission" date="2019-03" db="EMBL/GenBank/DDBJ databases">
        <title>Genomic Encyclopedia of Type Strains, Phase IV (KMG-IV): sequencing the most valuable type-strain genomes for metagenomic binning, comparative biology and taxonomic classification.</title>
        <authorList>
            <person name="Goeker M."/>
        </authorList>
    </citation>
    <scope>NUCLEOTIDE SEQUENCE [LARGE SCALE GENOMIC DNA]</scope>
    <source>
        <strain evidence="7 8">DSM 13605</strain>
    </source>
</reference>
<dbReference type="Pfam" id="PF09864">
    <property type="entry name" value="MliC"/>
    <property type="match status" value="1"/>
</dbReference>
<evidence type="ECO:0000256" key="5">
    <source>
        <dbReference type="SAM" id="SignalP"/>
    </source>
</evidence>
<comment type="caution">
    <text evidence="7">The sequence shown here is derived from an EMBL/GenBank/DDBJ whole genome shotgun (WGS) entry which is preliminary data.</text>
</comment>
<dbReference type="SUPFAM" id="SSF141488">
    <property type="entry name" value="YdhA-like"/>
    <property type="match status" value="1"/>
</dbReference>
<dbReference type="EMBL" id="SMAP01000011">
    <property type="protein sequence ID" value="TCT20546.1"/>
    <property type="molecule type" value="Genomic_DNA"/>
</dbReference>
<keyword evidence="3" id="KW-0564">Palmitate</keyword>
<evidence type="ECO:0000256" key="2">
    <source>
        <dbReference type="ARBA" id="ARBA00023136"/>
    </source>
</evidence>
<dbReference type="AlphaFoldDB" id="A0A4R3MY82"/>
<name>A0A4R3MY82_9GAMM</name>
<proteinExistence type="predicted"/>
<keyword evidence="4" id="KW-0449">Lipoprotein</keyword>
<evidence type="ECO:0000256" key="4">
    <source>
        <dbReference type="ARBA" id="ARBA00023288"/>
    </source>
</evidence>
<dbReference type="Proteomes" id="UP000295414">
    <property type="component" value="Unassembled WGS sequence"/>
</dbReference>
<dbReference type="InterPro" id="IPR018660">
    <property type="entry name" value="MliC"/>
</dbReference>
<evidence type="ECO:0000259" key="6">
    <source>
        <dbReference type="Pfam" id="PF09864"/>
    </source>
</evidence>
<feature type="domain" description="C-type lysozyme inhibitor" evidence="6">
    <location>
        <begin position="46"/>
        <end position="111"/>
    </location>
</feature>
<gene>
    <name evidence="7" type="ORF">EDC34_11133</name>
</gene>
<dbReference type="PROSITE" id="PS51257">
    <property type="entry name" value="PROKAR_LIPOPROTEIN"/>
    <property type="match status" value="1"/>
</dbReference>
<dbReference type="RefSeq" id="WP_205388083.1">
    <property type="nucleotide sequence ID" value="NZ_MSZW01000026.1"/>
</dbReference>
<feature type="signal peptide" evidence="5">
    <location>
        <begin position="1"/>
        <end position="28"/>
    </location>
</feature>